<evidence type="ECO:0000313" key="3">
    <source>
        <dbReference type="Proteomes" id="UP000460287"/>
    </source>
</evidence>
<keyword evidence="3" id="KW-1185">Reference proteome</keyword>
<dbReference type="AlphaFoldDB" id="A0A7X2T2M0"/>
<evidence type="ECO:0000256" key="1">
    <source>
        <dbReference type="PROSITE-ProRule" id="PRU00182"/>
    </source>
</evidence>
<organism evidence="2 3">
    <name type="scientific">Inconstantimicrobium porci</name>
    <dbReference type="NCBI Taxonomy" id="2652291"/>
    <lineage>
        <taxon>Bacteria</taxon>
        <taxon>Bacillati</taxon>
        <taxon>Bacillota</taxon>
        <taxon>Clostridia</taxon>
        <taxon>Eubacteriales</taxon>
        <taxon>Clostridiaceae</taxon>
        <taxon>Inconstantimicrobium</taxon>
    </lineage>
</organism>
<dbReference type="EMBL" id="VULX01000022">
    <property type="protein sequence ID" value="MSR92088.1"/>
    <property type="molecule type" value="Genomic_DNA"/>
</dbReference>
<protein>
    <submittedName>
        <fullName evidence="2">DUF1062 domain-containing protein</fullName>
    </submittedName>
</protein>
<sequence length="195" mass="22850">MSSSQKYVWNIVAENLPVVKRNCPKCKCKTNFINTKKFRVNANKNNIDVWLIHQCEKCKSTWNMTIYERINPSDIDRQLYEKFAANDEELAVQYGFDLSAYSRNKAEVVFDDVNYRVEKNKDIDFTCKDIEITIKTNCVQDLRVDKLLADNTKFTRSRIQKMCKDSSIYVEGEKNAAKLKVKNDMIIHIEDIPLM</sequence>
<proteinExistence type="predicted"/>
<dbReference type="SUPFAM" id="SSF55174">
    <property type="entry name" value="Alpha-L RNA-binding motif"/>
    <property type="match status" value="1"/>
</dbReference>
<dbReference type="InterPro" id="IPR036986">
    <property type="entry name" value="S4_RNA-bd_sf"/>
</dbReference>
<accession>A0A7X2T2M0</accession>
<dbReference type="Gene3D" id="3.10.290.10">
    <property type="entry name" value="RNA-binding S4 domain"/>
    <property type="match status" value="1"/>
</dbReference>
<dbReference type="GO" id="GO:0003723">
    <property type="term" value="F:RNA binding"/>
    <property type="evidence" value="ECO:0007669"/>
    <property type="project" value="UniProtKB-KW"/>
</dbReference>
<dbReference type="Proteomes" id="UP000460287">
    <property type="component" value="Unassembled WGS sequence"/>
</dbReference>
<dbReference type="PROSITE" id="PS50889">
    <property type="entry name" value="S4"/>
    <property type="match status" value="1"/>
</dbReference>
<gene>
    <name evidence="2" type="ORF">FYJ33_11970</name>
</gene>
<dbReference type="Pfam" id="PF06353">
    <property type="entry name" value="DUF1062"/>
    <property type="match status" value="1"/>
</dbReference>
<reference evidence="2 3" key="1">
    <citation type="submission" date="2019-08" db="EMBL/GenBank/DDBJ databases">
        <title>In-depth cultivation of the pig gut microbiome towards novel bacterial diversity and tailored functional studies.</title>
        <authorList>
            <person name="Wylensek D."/>
            <person name="Hitch T.C.A."/>
            <person name="Clavel T."/>
        </authorList>
    </citation>
    <scope>NUCLEOTIDE SEQUENCE [LARGE SCALE GENOMIC DNA]</scope>
    <source>
        <strain evidence="2 3">WCA-383-APC-5B</strain>
    </source>
</reference>
<dbReference type="InterPro" id="IPR009412">
    <property type="entry name" value="DUF1062"/>
</dbReference>
<keyword evidence="1" id="KW-0694">RNA-binding</keyword>
<name>A0A7X2T2M0_9CLOT</name>
<dbReference type="RefSeq" id="WP_154531988.1">
    <property type="nucleotide sequence ID" value="NZ_JAQXTV010000035.1"/>
</dbReference>
<evidence type="ECO:0000313" key="2">
    <source>
        <dbReference type="EMBL" id="MSR92088.1"/>
    </source>
</evidence>
<comment type="caution">
    <text evidence="2">The sequence shown here is derived from an EMBL/GenBank/DDBJ whole genome shotgun (WGS) entry which is preliminary data.</text>
</comment>